<gene>
    <name evidence="1" type="ORF">PLEPLA_LOCUS27992</name>
</gene>
<name>A0A9N7V135_PLEPL</name>
<evidence type="ECO:0000313" key="2">
    <source>
        <dbReference type="Proteomes" id="UP001153269"/>
    </source>
</evidence>
<comment type="caution">
    <text evidence="1">The sequence shown here is derived from an EMBL/GenBank/DDBJ whole genome shotgun (WGS) entry which is preliminary data.</text>
</comment>
<proteinExistence type="predicted"/>
<keyword evidence="2" id="KW-1185">Reference proteome</keyword>
<dbReference type="AlphaFoldDB" id="A0A9N7V135"/>
<protein>
    <submittedName>
        <fullName evidence="1">Uncharacterized protein</fullName>
    </submittedName>
</protein>
<reference evidence="1" key="1">
    <citation type="submission" date="2020-03" db="EMBL/GenBank/DDBJ databases">
        <authorList>
            <person name="Weist P."/>
        </authorList>
    </citation>
    <scope>NUCLEOTIDE SEQUENCE</scope>
</reference>
<accession>A0A9N7V135</accession>
<organism evidence="1 2">
    <name type="scientific">Pleuronectes platessa</name>
    <name type="common">European plaice</name>
    <dbReference type="NCBI Taxonomy" id="8262"/>
    <lineage>
        <taxon>Eukaryota</taxon>
        <taxon>Metazoa</taxon>
        <taxon>Chordata</taxon>
        <taxon>Craniata</taxon>
        <taxon>Vertebrata</taxon>
        <taxon>Euteleostomi</taxon>
        <taxon>Actinopterygii</taxon>
        <taxon>Neopterygii</taxon>
        <taxon>Teleostei</taxon>
        <taxon>Neoteleostei</taxon>
        <taxon>Acanthomorphata</taxon>
        <taxon>Carangaria</taxon>
        <taxon>Pleuronectiformes</taxon>
        <taxon>Pleuronectoidei</taxon>
        <taxon>Pleuronectidae</taxon>
        <taxon>Pleuronectes</taxon>
    </lineage>
</organism>
<sequence length="106" mass="11739">MELQSCAAPLCCMAANGYFRLSSDVTLVDSVEMRGLGSITQVAAFESYSFHHSRHTSDLYALPVSDLWCPLQVKGYTPGQMSISYWGNMMVQHGGSKKKDLLLMQI</sequence>
<evidence type="ECO:0000313" key="1">
    <source>
        <dbReference type="EMBL" id="CAB1440226.1"/>
    </source>
</evidence>
<dbReference type="EMBL" id="CADEAL010002413">
    <property type="protein sequence ID" value="CAB1440226.1"/>
    <property type="molecule type" value="Genomic_DNA"/>
</dbReference>
<dbReference type="Proteomes" id="UP001153269">
    <property type="component" value="Unassembled WGS sequence"/>
</dbReference>